<dbReference type="Gene3D" id="1.10.8.60">
    <property type="match status" value="1"/>
</dbReference>
<keyword evidence="7" id="KW-1185">Reference proteome</keyword>
<dbReference type="AlphaFoldDB" id="A0A7Z2YE15"/>
<dbReference type="Proteomes" id="UP000464262">
    <property type="component" value="Chromosome 1"/>
</dbReference>
<keyword evidence="1" id="KW-0547">Nucleotide-binding</keyword>
<dbReference type="SUPFAM" id="SSF46689">
    <property type="entry name" value="Homeodomain-like"/>
    <property type="match status" value="1"/>
</dbReference>
<protein>
    <submittedName>
        <fullName evidence="6">Phage shock protein operon transcriptional activator</fullName>
    </submittedName>
</protein>
<dbReference type="NCBIfam" id="TIGR02974">
    <property type="entry name" value="phageshock_pspF"/>
    <property type="match status" value="1"/>
</dbReference>
<dbReference type="InterPro" id="IPR002078">
    <property type="entry name" value="Sigma_54_int"/>
</dbReference>
<dbReference type="GO" id="GO:0006355">
    <property type="term" value="P:regulation of DNA-templated transcription"/>
    <property type="evidence" value="ECO:0007669"/>
    <property type="project" value="InterPro"/>
</dbReference>
<accession>A0A7Z2YE15</accession>
<dbReference type="Gene3D" id="1.10.10.60">
    <property type="entry name" value="Homeodomain-like"/>
    <property type="match status" value="1"/>
</dbReference>
<dbReference type="KEGG" id="vas:GT360_08700"/>
<evidence type="ECO:0000256" key="3">
    <source>
        <dbReference type="ARBA" id="ARBA00023015"/>
    </source>
</evidence>
<name>A0A7Z2YE15_9VIBR</name>
<dbReference type="InterPro" id="IPR009057">
    <property type="entry name" value="Homeodomain-like_sf"/>
</dbReference>
<dbReference type="InterPro" id="IPR027417">
    <property type="entry name" value="P-loop_NTPase"/>
</dbReference>
<evidence type="ECO:0000259" key="5">
    <source>
        <dbReference type="PROSITE" id="PS50045"/>
    </source>
</evidence>
<dbReference type="InterPro" id="IPR025944">
    <property type="entry name" value="Sigma_54_int_dom_CS"/>
</dbReference>
<dbReference type="SMART" id="SM00382">
    <property type="entry name" value="AAA"/>
    <property type="match status" value="1"/>
</dbReference>
<dbReference type="PANTHER" id="PTHR32071:SF38">
    <property type="entry name" value="PSP OPERON TRANSCRIPTIONAL ACTIVATOR"/>
    <property type="match status" value="1"/>
</dbReference>
<dbReference type="PANTHER" id="PTHR32071">
    <property type="entry name" value="TRANSCRIPTIONAL REGULATORY PROTEIN"/>
    <property type="match status" value="1"/>
</dbReference>
<keyword evidence="3" id="KW-0805">Transcription regulation</keyword>
<organism evidence="6 7">
    <name type="scientific">Vibrio astriarenae</name>
    <dbReference type="NCBI Taxonomy" id="1481923"/>
    <lineage>
        <taxon>Bacteria</taxon>
        <taxon>Pseudomonadati</taxon>
        <taxon>Pseudomonadota</taxon>
        <taxon>Gammaproteobacteria</taxon>
        <taxon>Vibrionales</taxon>
        <taxon>Vibrionaceae</taxon>
        <taxon>Vibrio</taxon>
    </lineage>
</organism>
<dbReference type="GO" id="GO:0005524">
    <property type="term" value="F:ATP binding"/>
    <property type="evidence" value="ECO:0007669"/>
    <property type="project" value="UniProtKB-KW"/>
</dbReference>
<dbReference type="InterPro" id="IPR058031">
    <property type="entry name" value="AAA_lid_NorR"/>
</dbReference>
<evidence type="ECO:0000313" key="7">
    <source>
        <dbReference type="Proteomes" id="UP000464262"/>
    </source>
</evidence>
<proteinExistence type="predicted"/>
<keyword evidence="2" id="KW-0067">ATP-binding</keyword>
<dbReference type="EMBL" id="CP047475">
    <property type="protein sequence ID" value="QIA63590.1"/>
    <property type="molecule type" value="Genomic_DNA"/>
</dbReference>
<evidence type="ECO:0000256" key="4">
    <source>
        <dbReference type="ARBA" id="ARBA00023163"/>
    </source>
</evidence>
<evidence type="ECO:0000313" key="6">
    <source>
        <dbReference type="EMBL" id="QIA63590.1"/>
    </source>
</evidence>
<dbReference type="InterPro" id="IPR014317">
    <property type="entry name" value="Transcription_activator_PspF"/>
</dbReference>
<dbReference type="Pfam" id="PF25601">
    <property type="entry name" value="AAA_lid_14"/>
    <property type="match status" value="1"/>
</dbReference>
<evidence type="ECO:0000256" key="2">
    <source>
        <dbReference type="ARBA" id="ARBA00022840"/>
    </source>
</evidence>
<dbReference type="InterPro" id="IPR003593">
    <property type="entry name" value="AAA+_ATPase"/>
</dbReference>
<dbReference type="Pfam" id="PF00158">
    <property type="entry name" value="Sigma54_activat"/>
    <property type="match status" value="1"/>
</dbReference>
<keyword evidence="4" id="KW-0804">Transcription</keyword>
<dbReference type="RefSeq" id="WP_164648484.1">
    <property type="nucleotide sequence ID" value="NZ_CP047475.1"/>
</dbReference>
<gene>
    <name evidence="6" type="primary">pspF</name>
    <name evidence="6" type="ORF">GT360_08700</name>
</gene>
<reference evidence="6 7" key="1">
    <citation type="submission" date="2020-01" db="EMBL/GenBank/DDBJ databases">
        <title>Whole genome and functional gene identification of agarase of Vibrio HN897.</title>
        <authorList>
            <person name="Liu Y."/>
            <person name="Zhao Z."/>
        </authorList>
    </citation>
    <scope>NUCLEOTIDE SEQUENCE [LARGE SCALE GENOMIC DNA]</scope>
    <source>
        <strain evidence="6 7">HN897</strain>
    </source>
</reference>
<dbReference type="CDD" id="cd00009">
    <property type="entry name" value="AAA"/>
    <property type="match status" value="1"/>
</dbReference>
<evidence type="ECO:0000256" key="1">
    <source>
        <dbReference type="ARBA" id="ARBA00022741"/>
    </source>
</evidence>
<dbReference type="PROSITE" id="PS50045">
    <property type="entry name" value="SIGMA54_INTERACT_4"/>
    <property type="match status" value="1"/>
</dbReference>
<dbReference type="FunFam" id="3.40.50.300:FF:000006">
    <property type="entry name" value="DNA-binding transcriptional regulator NtrC"/>
    <property type="match status" value="1"/>
</dbReference>
<dbReference type="Gene3D" id="3.40.50.300">
    <property type="entry name" value="P-loop containing nucleotide triphosphate hydrolases"/>
    <property type="match status" value="1"/>
</dbReference>
<sequence length="341" mass="38758">MLPNIRGSSSEILSVLDKVSSVAKINRPILILGERGTGKELVAQRLHYLSQRWDKPFVAMNCSALSEGLVDSELFGHEAGAFTGANKQHQGRFERAESGSLFLDELGTMPLNVQEKLLRVIEYGQYERVGGSKMINTDVRLICATNTDLVKASQDGTFRADLLDRLAFDVIHLPPLRYRKEDILELAEHFAISMCRELGLSHFEGFSQSAIKQLLDYHWPGNVRELKNVIERAVYQHNSSSQPIEHIIINPFVSPWNLSDQKFENAPIREAEPTNTEPKEASINKLPKDLKQWLCDKEREWVELALLKSQFNQRQAAKQLGLSYDQIRGLVRKHSVRKTLD</sequence>
<feature type="domain" description="Sigma-54 factor interaction" evidence="5">
    <location>
        <begin position="5"/>
        <end position="235"/>
    </location>
</feature>
<dbReference type="SUPFAM" id="SSF52540">
    <property type="entry name" value="P-loop containing nucleoside triphosphate hydrolases"/>
    <property type="match status" value="1"/>
</dbReference>
<dbReference type="PROSITE" id="PS00688">
    <property type="entry name" value="SIGMA54_INTERACT_3"/>
    <property type="match status" value="1"/>
</dbReference>